<dbReference type="OrthoDB" id="438641at2759"/>
<comment type="similarity">
    <text evidence="2">Belongs to the resistance-nodulation-cell division (RND) (TC 2.A.6) family. MmpL subfamily.</text>
</comment>
<feature type="transmembrane region" description="Helical" evidence="8">
    <location>
        <begin position="639"/>
        <end position="658"/>
    </location>
</feature>
<name>A0A8J2WWX9_9STRA</name>
<dbReference type="PANTHER" id="PTHR33406">
    <property type="entry name" value="MEMBRANE PROTEIN MJ1562-RELATED"/>
    <property type="match status" value="1"/>
</dbReference>
<keyword evidence="11" id="KW-1185">Reference proteome</keyword>
<dbReference type="PANTHER" id="PTHR33406:SF6">
    <property type="entry name" value="MEMBRANE PROTEIN YDGH-RELATED"/>
    <property type="match status" value="1"/>
</dbReference>
<keyword evidence="3" id="KW-1003">Cell membrane</keyword>
<evidence type="ECO:0000256" key="3">
    <source>
        <dbReference type="ARBA" id="ARBA00022475"/>
    </source>
</evidence>
<protein>
    <recommendedName>
        <fullName evidence="9">Membrane transport protein MMPL domain-containing protein</fullName>
    </recommendedName>
</protein>
<feature type="domain" description="Membrane transport protein MMPL" evidence="9">
    <location>
        <begin position="82"/>
        <end position="383"/>
    </location>
</feature>
<feature type="transmembrane region" description="Helical" evidence="8">
    <location>
        <begin position="605"/>
        <end position="627"/>
    </location>
</feature>
<evidence type="ECO:0000256" key="4">
    <source>
        <dbReference type="ARBA" id="ARBA00022692"/>
    </source>
</evidence>
<dbReference type="AlphaFoldDB" id="A0A8J2WWX9"/>
<feature type="transmembrane region" description="Helical" evidence="8">
    <location>
        <begin position="750"/>
        <end position="773"/>
    </location>
</feature>
<evidence type="ECO:0000256" key="1">
    <source>
        <dbReference type="ARBA" id="ARBA00004651"/>
    </source>
</evidence>
<dbReference type="Proteomes" id="UP000789595">
    <property type="component" value="Unassembled WGS sequence"/>
</dbReference>
<dbReference type="GO" id="GO:0005886">
    <property type="term" value="C:plasma membrane"/>
    <property type="evidence" value="ECO:0007669"/>
    <property type="project" value="UniProtKB-SubCell"/>
</dbReference>
<gene>
    <name evidence="10" type="ORF">PECAL_3P17040</name>
</gene>
<evidence type="ECO:0000259" key="9">
    <source>
        <dbReference type="Pfam" id="PF03176"/>
    </source>
</evidence>
<feature type="transmembrane region" description="Helical" evidence="8">
    <location>
        <begin position="721"/>
        <end position="744"/>
    </location>
</feature>
<dbReference type="Gene3D" id="1.20.1640.10">
    <property type="entry name" value="Multidrug efflux transporter AcrB transmembrane domain"/>
    <property type="match status" value="2"/>
</dbReference>
<evidence type="ECO:0000313" key="10">
    <source>
        <dbReference type="EMBL" id="CAH0371752.1"/>
    </source>
</evidence>
<evidence type="ECO:0000313" key="11">
    <source>
        <dbReference type="Proteomes" id="UP000789595"/>
    </source>
</evidence>
<dbReference type="InterPro" id="IPR050545">
    <property type="entry name" value="Mycobact_MmpL"/>
</dbReference>
<feature type="compositionally biased region" description="Acidic residues" evidence="7">
    <location>
        <begin position="19"/>
        <end position="28"/>
    </location>
</feature>
<evidence type="ECO:0000256" key="5">
    <source>
        <dbReference type="ARBA" id="ARBA00022989"/>
    </source>
</evidence>
<dbReference type="SUPFAM" id="SSF82866">
    <property type="entry name" value="Multidrug efflux transporter AcrB transmembrane domain"/>
    <property type="match status" value="2"/>
</dbReference>
<sequence length="819" mass="87323">MAEEAAPAPAPPERVETVDLSEEAESEPEAPAPAPLEVHKAWTRLTHKYRWPILALTALSWALAPLAPGLLRECSNAVTAAPGSPSKRANRAIARAFPASSKAATLVVLAEGPLLASYEEWCGFERALAASIQTEHASFLKAPLASYCLLADRNLTYLAANFVSPEAAQFVITYDASRGQAATSKFVAYVEDKAQSLKPHHYKVGATGFDAFARASVEGERKDLSAVDEVSVPLALLVMALTLACVPLLVLPVVNMLTATIIEFVVVRLLAKSMTIAPFVPSIMLTVTLAISFDYSLFVCSRYLEARRAGVSNEARVDAVNRGAGRTIVVSGSTLIACFLGLLCFPNNILRGVGAAVAVGLACAVLVNLLVSPALLHVCGERLCRAQDVVVRKVLTYVRRSTDEDYVPLSPSRPKQRNPFRFLSDLVWRDSKYAVAALCIVVAVTMPACTRATHLRTVADPVMVAPSPSEPQKTLDRLGKTFGAGAVAPYTVLFEGPFTDAAITEADAFLTALGEPYAGPTSLNGTLLSVSDYASCVFSSSDWCLSLKALYATSVTKSAFRATVSLRANPYSNRGLKWLKKARKKCTSGIYINGPAAGLSDVVDALYASFPRVVGATLGVVFVLLSLSFKSVLVAARSVLCLALTLSFAFGCCVLIYQDHRLSIDFLTTRTADRGVSWLAPLLCFTIVVGLGLDYDIFFLARVHEYRFVGRLSDRDACVEAAARTGTVISSAAVIMAVAFSGLFFSTTTILNQAAFLLTCAVLFDAFVVRALVTPSLLALSGEYAWWPSVPPAAGPLAEGLARVDDDAASDDDDGGVDI</sequence>
<feature type="transmembrane region" description="Helical" evidence="8">
    <location>
        <begin position="352"/>
        <end position="376"/>
    </location>
</feature>
<evidence type="ECO:0000256" key="2">
    <source>
        <dbReference type="ARBA" id="ARBA00010157"/>
    </source>
</evidence>
<dbReference type="InterPro" id="IPR004869">
    <property type="entry name" value="MMPL_dom"/>
</dbReference>
<feature type="transmembrane region" description="Helical" evidence="8">
    <location>
        <begin position="234"/>
        <end position="267"/>
    </location>
</feature>
<evidence type="ECO:0000256" key="7">
    <source>
        <dbReference type="SAM" id="MobiDB-lite"/>
    </source>
</evidence>
<feature type="transmembrane region" description="Helical" evidence="8">
    <location>
        <begin position="279"/>
        <end position="304"/>
    </location>
</feature>
<organism evidence="10 11">
    <name type="scientific">Pelagomonas calceolata</name>
    <dbReference type="NCBI Taxonomy" id="35677"/>
    <lineage>
        <taxon>Eukaryota</taxon>
        <taxon>Sar</taxon>
        <taxon>Stramenopiles</taxon>
        <taxon>Ochrophyta</taxon>
        <taxon>Pelagophyceae</taxon>
        <taxon>Pelagomonadales</taxon>
        <taxon>Pelagomonadaceae</taxon>
        <taxon>Pelagomonas</taxon>
    </lineage>
</organism>
<comment type="subcellular location">
    <subcellularLocation>
        <location evidence="1">Cell membrane</location>
        <topology evidence="1">Multi-pass membrane protein</topology>
    </subcellularLocation>
</comment>
<reference evidence="10" key="1">
    <citation type="submission" date="2021-11" db="EMBL/GenBank/DDBJ databases">
        <authorList>
            <consortium name="Genoscope - CEA"/>
            <person name="William W."/>
        </authorList>
    </citation>
    <scope>NUCLEOTIDE SEQUENCE</scope>
</reference>
<comment type="caution">
    <text evidence="10">The sequence shown here is derived from an EMBL/GenBank/DDBJ whole genome shotgun (WGS) entry which is preliminary data.</text>
</comment>
<evidence type="ECO:0000256" key="8">
    <source>
        <dbReference type="SAM" id="Phobius"/>
    </source>
</evidence>
<feature type="region of interest" description="Disordered" evidence="7">
    <location>
        <begin position="1"/>
        <end position="32"/>
    </location>
</feature>
<dbReference type="EMBL" id="CAKKNE010000003">
    <property type="protein sequence ID" value="CAH0371752.1"/>
    <property type="molecule type" value="Genomic_DNA"/>
</dbReference>
<proteinExistence type="inferred from homology"/>
<keyword evidence="4 8" id="KW-0812">Transmembrane</keyword>
<feature type="domain" description="Membrane transport protein MMPL" evidence="9">
    <location>
        <begin position="549"/>
        <end position="789"/>
    </location>
</feature>
<dbReference type="Pfam" id="PF03176">
    <property type="entry name" value="MMPL"/>
    <property type="match status" value="2"/>
</dbReference>
<feature type="transmembrane region" description="Helical" evidence="8">
    <location>
        <begin position="678"/>
        <end position="700"/>
    </location>
</feature>
<accession>A0A8J2WWX9</accession>
<keyword evidence="5 8" id="KW-1133">Transmembrane helix</keyword>
<feature type="transmembrane region" description="Helical" evidence="8">
    <location>
        <begin position="324"/>
        <end position="345"/>
    </location>
</feature>
<evidence type="ECO:0000256" key="6">
    <source>
        <dbReference type="ARBA" id="ARBA00023136"/>
    </source>
</evidence>
<keyword evidence="6 8" id="KW-0472">Membrane</keyword>